<keyword evidence="3 8" id="KW-1134">Transmembrane beta strand</keyword>
<organism evidence="12 13">
    <name type="scientific">Elizabethkingia argenteiflava</name>
    <dbReference type="NCBI Taxonomy" id="2681556"/>
    <lineage>
        <taxon>Bacteria</taxon>
        <taxon>Pseudomonadati</taxon>
        <taxon>Bacteroidota</taxon>
        <taxon>Flavobacteriia</taxon>
        <taxon>Flavobacteriales</taxon>
        <taxon>Weeksellaceae</taxon>
        <taxon>Elizabethkingia</taxon>
    </lineage>
</organism>
<proteinExistence type="inferred from homology"/>
<gene>
    <name evidence="12" type="ORF">GNY06_11365</name>
</gene>
<keyword evidence="4 8" id="KW-0812">Transmembrane</keyword>
<dbReference type="AlphaFoldDB" id="A0A845PZS5"/>
<feature type="signal peptide" evidence="9">
    <location>
        <begin position="1"/>
        <end position="21"/>
    </location>
</feature>
<dbReference type="NCBIfam" id="TIGR04057">
    <property type="entry name" value="SusC_RagA_signa"/>
    <property type="match status" value="1"/>
</dbReference>
<dbReference type="InterPro" id="IPR037066">
    <property type="entry name" value="Plug_dom_sf"/>
</dbReference>
<dbReference type="InterPro" id="IPR036942">
    <property type="entry name" value="Beta-barrel_TonB_sf"/>
</dbReference>
<dbReference type="InterPro" id="IPR012910">
    <property type="entry name" value="Plug_dom"/>
</dbReference>
<dbReference type="Gene3D" id="2.40.170.20">
    <property type="entry name" value="TonB-dependent receptor, beta-barrel domain"/>
    <property type="match status" value="1"/>
</dbReference>
<protein>
    <submittedName>
        <fullName evidence="12">SusC/RagA family TonB-linked outer membrane protein</fullName>
    </submittedName>
</protein>
<accession>A0A845PZS5</accession>
<evidence type="ECO:0000256" key="6">
    <source>
        <dbReference type="ARBA" id="ARBA00023136"/>
    </source>
</evidence>
<dbReference type="GO" id="GO:0009279">
    <property type="term" value="C:cell outer membrane"/>
    <property type="evidence" value="ECO:0007669"/>
    <property type="project" value="UniProtKB-SubCell"/>
</dbReference>
<evidence type="ECO:0000259" key="11">
    <source>
        <dbReference type="Pfam" id="PF14905"/>
    </source>
</evidence>
<dbReference type="InterPro" id="IPR023997">
    <property type="entry name" value="TonB-dep_OMP_SusC/RagA_CS"/>
</dbReference>
<sequence length="1019" mass="113114">MKKLINSVLAVVLSSSFVLVSAQKKKKDSTKTTDIEEVVVTALGIKREKKALGYASQEIKGDILREGASTGNLSSQMTGKAAGVQIVTNSNFGGSSSVVIRGMKSIAGNNQALFVIDGVPVNNTSSTLSSEYGKYDGGNVISDINPDDVESINILKGAAAAALYGERASAGVVVITTKKGKSKKDDTWGIKLSTEYLYGEIDKSTFAKYQNVFGGGYGSSFSNKNILGDGVMRPVVVTSGDASMGDAFDPKKMVYQWNSLYPQLPGYHVATPWMAAKHTPDYFFQKSQTTSNSISIEKSNNHSSIYLNYNNYLSSGVLPNSDLKKNIITSKFTYDLTDKLSATAYTTLTIQNTVGRNTTGYNDNIIGGFRQWWQTNVDMLDLKNAYFLNHENLTWNPKGYSVDDQAAFFSPAYWNNPYFERYQNYQSDNRTRFFGYLVLNYKFNKEWNLTGRMSTDFINQKNEQRLAIGSINQTFGLSKLNAPSGYYLGTYYSNEINFDLFTNYNKRFDNNMTLSGLIGTSLRRNKTETTDASTEGGLIIPGLYALRNSYGQPLPAKEYSATSLLPRAYGQISFGIDDTYYIEATSSVDRSSNLPKQHNVYFYPSVSGSVILSNLIKRDWLSFWKIRGNLAQVGKTTLNYGIEDTYDIIGIFGTGDPVIRPWTYKNNPDLRSERSNEIELGMEARFFKNRLGFDISAYKTNSKDQIMLVDVSTSSGYAKQWINAGNIQNKGIELQLNAVPFRTDKFKWDINLNWAKNQNKVISLQGSSTNLLLASANNNVTFNAAVGKKYGVINGTDFVYSPDGQKVVDDKGRYLTTDSNQEIGNITPDYTWSIRNSFSYKSFTFSFLIDGQKGGDIFSVDMLYGTDTGLYPETISLRPKDGSMPILPGVVEENGKYVSNTKPIATEYSYSKTGSVLTSVGYPSKQFVYDATFIKLREAAVYYDFPKRWFEGTVVKGAKVGLVGRNLWIIHKNMPYADPEDAYRGFNQLGVASSNLGRGLQIGSMPAVRTIGMSFSANF</sequence>
<dbReference type="InterPro" id="IPR039426">
    <property type="entry name" value="TonB-dep_rcpt-like"/>
</dbReference>
<keyword evidence="2 8" id="KW-0813">Transport</keyword>
<feature type="domain" description="TonB-dependent receptor plug" evidence="10">
    <location>
        <begin position="60"/>
        <end position="172"/>
    </location>
</feature>
<dbReference type="InterPro" id="IPR041700">
    <property type="entry name" value="OMP_b-brl_3"/>
</dbReference>
<keyword evidence="13" id="KW-1185">Reference proteome</keyword>
<keyword evidence="5 9" id="KW-0732">Signal</keyword>
<evidence type="ECO:0000256" key="2">
    <source>
        <dbReference type="ARBA" id="ARBA00022448"/>
    </source>
</evidence>
<dbReference type="PANTHER" id="PTHR30069:SF29">
    <property type="entry name" value="HEMOGLOBIN AND HEMOGLOBIN-HAPTOGLOBIN-BINDING PROTEIN 1-RELATED"/>
    <property type="match status" value="1"/>
</dbReference>
<evidence type="ECO:0000313" key="13">
    <source>
        <dbReference type="Proteomes" id="UP000553459"/>
    </source>
</evidence>
<dbReference type="PANTHER" id="PTHR30069">
    <property type="entry name" value="TONB-DEPENDENT OUTER MEMBRANE RECEPTOR"/>
    <property type="match status" value="1"/>
</dbReference>
<dbReference type="Proteomes" id="UP000553459">
    <property type="component" value="Unassembled WGS sequence"/>
</dbReference>
<name>A0A845PZS5_9FLAO</name>
<dbReference type="NCBIfam" id="TIGR04056">
    <property type="entry name" value="OMP_RagA_SusC"/>
    <property type="match status" value="1"/>
</dbReference>
<dbReference type="Pfam" id="PF07715">
    <property type="entry name" value="Plug"/>
    <property type="match status" value="1"/>
</dbReference>
<keyword evidence="6 8" id="KW-0472">Membrane</keyword>
<evidence type="ECO:0000313" key="12">
    <source>
        <dbReference type="EMBL" id="NAW51937.1"/>
    </source>
</evidence>
<comment type="similarity">
    <text evidence="8">Belongs to the TonB-dependent receptor family.</text>
</comment>
<dbReference type="Gene3D" id="2.170.130.10">
    <property type="entry name" value="TonB-dependent receptor, plug domain"/>
    <property type="match status" value="1"/>
</dbReference>
<dbReference type="EMBL" id="JAAABJ010000637">
    <property type="protein sequence ID" value="NAW51937.1"/>
    <property type="molecule type" value="Genomic_DNA"/>
</dbReference>
<dbReference type="Pfam" id="PF14905">
    <property type="entry name" value="OMP_b-brl_3"/>
    <property type="match status" value="1"/>
</dbReference>
<evidence type="ECO:0000259" key="10">
    <source>
        <dbReference type="Pfam" id="PF07715"/>
    </source>
</evidence>
<evidence type="ECO:0000256" key="9">
    <source>
        <dbReference type="SAM" id="SignalP"/>
    </source>
</evidence>
<evidence type="ECO:0000256" key="7">
    <source>
        <dbReference type="ARBA" id="ARBA00023237"/>
    </source>
</evidence>
<keyword evidence="7 8" id="KW-0998">Cell outer membrane</keyword>
<dbReference type="PROSITE" id="PS52016">
    <property type="entry name" value="TONB_DEPENDENT_REC_3"/>
    <property type="match status" value="1"/>
</dbReference>
<feature type="chain" id="PRO_5032733701" evidence="9">
    <location>
        <begin position="22"/>
        <end position="1019"/>
    </location>
</feature>
<evidence type="ECO:0000256" key="3">
    <source>
        <dbReference type="ARBA" id="ARBA00022452"/>
    </source>
</evidence>
<evidence type="ECO:0000256" key="8">
    <source>
        <dbReference type="PROSITE-ProRule" id="PRU01360"/>
    </source>
</evidence>
<dbReference type="GO" id="GO:0015344">
    <property type="term" value="F:siderophore uptake transmembrane transporter activity"/>
    <property type="evidence" value="ECO:0007669"/>
    <property type="project" value="TreeGrafter"/>
</dbReference>
<reference evidence="12 13" key="1">
    <citation type="submission" date="2019-11" db="EMBL/GenBank/DDBJ databases">
        <title>Characterization of Elizabethkingia argenteiflava sp. nov., isolated from inner surface of Soybean Pods.</title>
        <authorList>
            <person name="Mo S."/>
        </authorList>
    </citation>
    <scope>NUCLEOTIDE SEQUENCE [LARGE SCALE GENOMIC DNA]</scope>
    <source>
        <strain evidence="12 13">YB22</strain>
    </source>
</reference>
<dbReference type="SUPFAM" id="SSF56935">
    <property type="entry name" value="Porins"/>
    <property type="match status" value="1"/>
</dbReference>
<evidence type="ECO:0000256" key="5">
    <source>
        <dbReference type="ARBA" id="ARBA00022729"/>
    </source>
</evidence>
<dbReference type="GO" id="GO:0044718">
    <property type="term" value="P:siderophore transmembrane transport"/>
    <property type="evidence" value="ECO:0007669"/>
    <property type="project" value="TreeGrafter"/>
</dbReference>
<evidence type="ECO:0000256" key="4">
    <source>
        <dbReference type="ARBA" id="ARBA00022692"/>
    </source>
</evidence>
<dbReference type="RefSeq" id="WP_166520190.1">
    <property type="nucleotide sequence ID" value="NZ_JAAABJ010000637.1"/>
</dbReference>
<dbReference type="InterPro" id="IPR023996">
    <property type="entry name" value="TonB-dep_OMP_SusC/RagA"/>
</dbReference>
<comment type="subcellular location">
    <subcellularLocation>
        <location evidence="1 8">Cell outer membrane</location>
        <topology evidence="1 8">Multi-pass membrane protein</topology>
    </subcellularLocation>
</comment>
<comment type="caution">
    <text evidence="12">The sequence shown here is derived from an EMBL/GenBank/DDBJ whole genome shotgun (WGS) entry which is preliminary data.</text>
</comment>
<feature type="domain" description="Outer membrane protein beta-barrel" evidence="11">
    <location>
        <begin position="664"/>
        <end position="784"/>
    </location>
</feature>
<evidence type="ECO:0000256" key="1">
    <source>
        <dbReference type="ARBA" id="ARBA00004571"/>
    </source>
</evidence>